<organism evidence="1 2">
    <name type="scientific">Martelella lutilitoris</name>
    <dbReference type="NCBI Taxonomy" id="2583532"/>
    <lineage>
        <taxon>Bacteria</taxon>
        <taxon>Pseudomonadati</taxon>
        <taxon>Pseudomonadota</taxon>
        <taxon>Alphaproteobacteria</taxon>
        <taxon>Hyphomicrobiales</taxon>
        <taxon>Aurantimonadaceae</taxon>
        <taxon>Martelella</taxon>
    </lineage>
</organism>
<keyword evidence="2" id="KW-1185">Reference proteome</keyword>
<reference evidence="1 2" key="1">
    <citation type="submission" date="2019-05" db="EMBL/GenBank/DDBJ databases">
        <authorList>
            <person name="Lee S.D."/>
        </authorList>
    </citation>
    <scope>NUCLEOTIDE SEQUENCE [LARGE SCALE GENOMIC DNA]</scope>
    <source>
        <strain evidence="1 2">GH2-6</strain>
    </source>
</reference>
<accession>A0A5C4JTA3</accession>
<dbReference type="EMBL" id="VCLB01000004">
    <property type="protein sequence ID" value="TNB48472.1"/>
    <property type="molecule type" value="Genomic_DNA"/>
</dbReference>
<name>A0A5C4JTA3_9HYPH</name>
<comment type="caution">
    <text evidence="1">The sequence shown here is derived from an EMBL/GenBank/DDBJ whole genome shotgun (WGS) entry which is preliminary data.</text>
</comment>
<dbReference type="AlphaFoldDB" id="A0A5C4JTA3"/>
<evidence type="ECO:0000313" key="1">
    <source>
        <dbReference type="EMBL" id="TNB48472.1"/>
    </source>
</evidence>
<gene>
    <name evidence="1" type="ORF">FF124_09110</name>
</gene>
<evidence type="ECO:0000313" key="2">
    <source>
        <dbReference type="Proteomes" id="UP000307874"/>
    </source>
</evidence>
<sequence>MMHEEQFSPENFQYALESCNSFSYFDHSGRTVLALRLIMGKGAPVALYEGERALTIGARLYRNIGSFQTPKKGDFLDEFRIQTAGFELRKGAVVELPMMITLPENPDYEMMLEVSLVKELQFWLCDIGHPPLILPVARRHAIIVPDRDAPHHFDASIASSADIRAREARYEGIIFALLNQLSRNKQ</sequence>
<dbReference type="RefSeq" id="WP_138748171.1">
    <property type="nucleotide sequence ID" value="NZ_VCLB01000004.1"/>
</dbReference>
<dbReference type="Proteomes" id="UP000307874">
    <property type="component" value="Unassembled WGS sequence"/>
</dbReference>
<protein>
    <submittedName>
        <fullName evidence="1">Uncharacterized protein</fullName>
    </submittedName>
</protein>
<reference evidence="1 2" key="2">
    <citation type="submission" date="2019-06" db="EMBL/GenBank/DDBJ databases">
        <title>Martelella lutilitoris sp. nov., isolated from a tidal mudflat.</title>
        <authorList>
            <person name="Kim Y.-J."/>
        </authorList>
    </citation>
    <scope>NUCLEOTIDE SEQUENCE [LARGE SCALE GENOMIC DNA]</scope>
    <source>
        <strain evidence="1 2">GH2-6</strain>
    </source>
</reference>
<dbReference type="OrthoDB" id="8878859at2"/>
<proteinExistence type="predicted"/>